<dbReference type="GO" id="GO:0022857">
    <property type="term" value="F:transmembrane transporter activity"/>
    <property type="evidence" value="ECO:0007669"/>
    <property type="project" value="InterPro"/>
</dbReference>
<proteinExistence type="predicted"/>
<evidence type="ECO:0000256" key="5">
    <source>
        <dbReference type="ARBA" id="ARBA00023136"/>
    </source>
</evidence>
<feature type="transmembrane region" description="Helical" evidence="6">
    <location>
        <begin position="405"/>
        <end position="425"/>
    </location>
</feature>
<feature type="transmembrane region" description="Helical" evidence="6">
    <location>
        <begin position="44"/>
        <end position="67"/>
    </location>
</feature>
<reference evidence="7" key="2">
    <citation type="journal article" date="2021" name="PeerJ">
        <title>Extensive microbial diversity within the chicken gut microbiome revealed by metagenomics and culture.</title>
        <authorList>
            <person name="Gilroy R."/>
            <person name="Ravi A."/>
            <person name="Getino M."/>
            <person name="Pursley I."/>
            <person name="Horton D.L."/>
            <person name="Alikhan N.F."/>
            <person name="Baker D."/>
            <person name="Gharbi K."/>
            <person name="Hall N."/>
            <person name="Watson M."/>
            <person name="Adriaenssens E.M."/>
            <person name="Foster-Nyarko E."/>
            <person name="Jarju S."/>
            <person name="Secka A."/>
            <person name="Antonio M."/>
            <person name="Oren A."/>
            <person name="Chaudhuri R.R."/>
            <person name="La Ragione R."/>
            <person name="Hildebrand F."/>
            <person name="Pallen M.J."/>
        </authorList>
    </citation>
    <scope>NUCLEOTIDE SEQUENCE</scope>
    <source>
        <strain evidence="7">CHK187-14744</strain>
    </source>
</reference>
<dbReference type="PROSITE" id="PS51257">
    <property type="entry name" value="PROKAR_LIPOPROTEIN"/>
    <property type="match status" value="1"/>
</dbReference>
<evidence type="ECO:0000313" key="8">
    <source>
        <dbReference type="Proteomes" id="UP000824164"/>
    </source>
</evidence>
<feature type="transmembrane region" description="Helical" evidence="6">
    <location>
        <begin position="272"/>
        <end position="295"/>
    </location>
</feature>
<evidence type="ECO:0000313" key="7">
    <source>
        <dbReference type="EMBL" id="HIU03664.1"/>
    </source>
</evidence>
<sequence>MKKDKSNSLGIIDGWAIGTGAMMGCSIFVVSGTASGIAGPSAALGFFLASLIAMIVAVCYSEIATAFPETGGAYVYPRKVIKGALGECLSFCSGWALFGGQGLGSAIVAVYTAEYLNWTLECFNITNPIPVKVIAFALIIFYALLNMKNMSGGKMFQLVTTIVIAGIMVLYCVWGAAYVDTANFADFAPNGWGAMFTATAMALMSYGAWSVIPSMGTAFRNPSRDIPMSMLLSLISCGVIFGLFVLVMNGMATPEMLGSSATPSADAFLLHSRYGALIIAVGGIFACVSSSNSHVMTSSRIPYKMSQDGFLPKGLSHVNKNGIPTYAILFMMVCQLVVAATGTINLLVQMIVFVTSVSWLITLICSLILRQKHPEIHPPFKMPGYPVILIIAFIILLFMMTRFTIPAMSIGTVWILLGVGIYLAFTKTGLKKSCKKSSVE</sequence>
<dbReference type="PANTHER" id="PTHR42770:SF7">
    <property type="entry name" value="MEMBRANE PROTEIN"/>
    <property type="match status" value="1"/>
</dbReference>
<keyword evidence="2" id="KW-1003">Cell membrane</keyword>
<dbReference type="EMBL" id="DVLT01000067">
    <property type="protein sequence ID" value="HIU03664.1"/>
    <property type="molecule type" value="Genomic_DNA"/>
</dbReference>
<feature type="transmembrane region" description="Helical" evidence="6">
    <location>
        <begin position="191"/>
        <end position="209"/>
    </location>
</feature>
<keyword evidence="3 6" id="KW-0812">Transmembrane</keyword>
<comment type="subcellular location">
    <subcellularLocation>
        <location evidence="1">Cell membrane</location>
        <topology evidence="1">Multi-pass membrane protein</topology>
    </subcellularLocation>
</comment>
<dbReference type="GO" id="GO:0005886">
    <property type="term" value="C:plasma membrane"/>
    <property type="evidence" value="ECO:0007669"/>
    <property type="project" value="UniProtKB-SubCell"/>
</dbReference>
<evidence type="ECO:0000256" key="2">
    <source>
        <dbReference type="ARBA" id="ARBA00022475"/>
    </source>
</evidence>
<evidence type="ECO:0000256" key="1">
    <source>
        <dbReference type="ARBA" id="ARBA00004651"/>
    </source>
</evidence>
<dbReference type="InterPro" id="IPR002293">
    <property type="entry name" value="AA/rel_permease1"/>
</dbReference>
<evidence type="ECO:0000256" key="4">
    <source>
        <dbReference type="ARBA" id="ARBA00022989"/>
    </source>
</evidence>
<dbReference type="InterPro" id="IPR050367">
    <property type="entry name" value="APC_superfamily"/>
</dbReference>
<feature type="transmembrane region" description="Helical" evidence="6">
    <location>
        <begin position="125"/>
        <end position="144"/>
    </location>
</feature>
<dbReference type="Gene3D" id="1.20.1740.10">
    <property type="entry name" value="Amino acid/polyamine transporter I"/>
    <property type="match status" value="1"/>
</dbReference>
<evidence type="ECO:0000256" key="3">
    <source>
        <dbReference type="ARBA" id="ARBA00022692"/>
    </source>
</evidence>
<feature type="transmembrane region" description="Helical" evidence="6">
    <location>
        <begin position="323"/>
        <end position="344"/>
    </location>
</feature>
<feature type="transmembrane region" description="Helical" evidence="6">
    <location>
        <begin position="350"/>
        <end position="370"/>
    </location>
</feature>
<reference evidence="7" key="1">
    <citation type="submission" date="2020-10" db="EMBL/GenBank/DDBJ databases">
        <authorList>
            <person name="Gilroy R."/>
        </authorList>
    </citation>
    <scope>NUCLEOTIDE SEQUENCE</scope>
    <source>
        <strain evidence="7">CHK187-14744</strain>
    </source>
</reference>
<dbReference type="AlphaFoldDB" id="A0A9D1KYD5"/>
<protein>
    <submittedName>
        <fullName evidence="7">Amino acid permease</fullName>
    </submittedName>
</protein>
<name>A0A9D1KYD5_9FIRM</name>
<feature type="transmembrane region" description="Helical" evidence="6">
    <location>
        <begin position="382"/>
        <end position="399"/>
    </location>
</feature>
<accession>A0A9D1KYD5</accession>
<gene>
    <name evidence="7" type="ORF">IAB63_10475</name>
</gene>
<keyword evidence="5 6" id="KW-0472">Membrane</keyword>
<dbReference type="PANTHER" id="PTHR42770">
    <property type="entry name" value="AMINO ACID TRANSPORTER-RELATED"/>
    <property type="match status" value="1"/>
</dbReference>
<feature type="transmembrane region" description="Helical" evidence="6">
    <location>
        <begin position="230"/>
        <end position="252"/>
    </location>
</feature>
<dbReference type="Proteomes" id="UP000824164">
    <property type="component" value="Unassembled WGS sequence"/>
</dbReference>
<dbReference type="PIRSF" id="PIRSF006060">
    <property type="entry name" value="AA_transporter"/>
    <property type="match status" value="1"/>
</dbReference>
<feature type="transmembrane region" description="Helical" evidence="6">
    <location>
        <begin position="12"/>
        <end position="38"/>
    </location>
</feature>
<dbReference type="Pfam" id="PF13520">
    <property type="entry name" value="AA_permease_2"/>
    <property type="match status" value="1"/>
</dbReference>
<evidence type="ECO:0000256" key="6">
    <source>
        <dbReference type="SAM" id="Phobius"/>
    </source>
</evidence>
<organism evidence="7 8">
    <name type="scientific">Candidatus Onthocola gallistercoris</name>
    <dbReference type="NCBI Taxonomy" id="2840876"/>
    <lineage>
        <taxon>Bacteria</taxon>
        <taxon>Bacillati</taxon>
        <taxon>Bacillota</taxon>
        <taxon>Bacilli</taxon>
        <taxon>Candidatus Onthocola</taxon>
    </lineage>
</organism>
<feature type="transmembrane region" description="Helical" evidence="6">
    <location>
        <begin position="156"/>
        <end position="179"/>
    </location>
</feature>
<keyword evidence="4 6" id="KW-1133">Transmembrane helix</keyword>
<comment type="caution">
    <text evidence="7">The sequence shown here is derived from an EMBL/GenBank/DDBJ whole genome shotgun (WGS) entry which is preliminary data.</text>
</comment>